<dbReference type="PROSITE" id="PS50250">
    <property type="entry name" value="PCI"/>
    <property type="match status" value="1"/>
</dbReference>
<feature type="domain" description="PCI" evidence="4">
    <location>
        <begin position="1"/>
        <end position="158"/>
    </location>
</feature>
<dbReference type="EMBL" id="JADCTT010000006">
    <property type="protein sequence ID" value="KAF9750506.1"/>
    <property type="molecule type" value="Genomic_DNA"/>
</dbReference>
<dbReference type="InterPro" id="IPR045237">
    <property type="entry name" value="COPS7/eIF3m"/>
</dbReference>
<dbReference type="AlphaFoldDB" id="A0A8H7TMZ9"/>
<reference evidence="5" key="1">
    <citation type="submission" date="2020-10" db="EMBL/GenBank/DDBJ databases">
        <title>High-Quality Genome Resource of Clonostachys rosea strain S41 by Oxford Nanopore Long-Read Sequencing.</title>
        <authorList>
            <person name="Wang H."/>
        </authorList>
    </citation>
    <scope>NUCLEOTIDE SEQUENCE</scope>
    <source>
        <strain evidence="5">S41</strain>
    </source>
</reference>
<feature type="region of interest" description="Disordered" evidence="3">
    <location>
        <begin position="221"/>
        <end position="272"/>
    </location>
</feature>
<accession>A0A8H7TMZ9</accession>
<dbReference type="Pfam" id="PF22061">
    <property type="entry name" value="CSN7_HB_subdom"/>
    <property type="match status" value="1"/>
</dbReference>
<dbReference type="Pfam" id="PF01399">
    <property type="entry name" value="PCI"/>
    <property type="match status" value="1"/>
</dbReference>
<feature type="compositionally biased region" description="Basic and acidic residues" evidence="3">
    <location>
        <begin position="221"/>
        <end position="235"/>
    </location>
</feature>
<evidence type="ECO:0000256" key="1">
    <source>
        <dbReference type="ARBA" id="ARBA00008482"/>
    </source>
</evidence>
<protein>
    <recommendedName>
        <fullName evidence="4">PCI domain-containing protein</fullName>
    </recommendedName>
</protein>
<organism evidence="5 6">
    <name type="scientific">Bionectria ochroleuca</name>
    <name type="common">Gliocladium roseum</name>
    <dbReference type="NCBI Taxonomy" id="29856"/>
    <lineage>
        <taxon>Eukaryota</taxon>
        <taxon>Fungi</taxon>
        <taxon>Dikarya</taxon>
        <taxon>Ascomycota</taxon>
        <taxon>Pezizomycotina</taxon>
        <taxon>Sordariomycetes</taxon>
        <taxon>Hypocreomycetidae</taxon>
        <taxon>Hypocreales</taxon>
        <taxon>Bionectriaceae</taxon>
        <taxon>Clonostachys</taxon>
    </lineage>
</organism>
<comment type="caution">
    <text evidence="5">The sequence shown here is derived from an EMBL/GenBank/DDBJ whole genome shotgun (WGS) entry which is preliminary data.</text>
</comment>
<dbReference type="Proteomes" id="UP000616885">
    <property type="component" value="Unassembled WGS sequence"/>
</dbReference>
<evidence type="ECO:0000256" key="2">
    <source>
        <dbReference type="ARBA" id="ARBA00022790"/>
    </source>
</evidence>
<name>A0A8H7TMZ9_BIOOC</name>
<evidence type="ECO:0000313" key="5">
    <source>
        <dbReference type="EMBL" id="KAF9750506.1"/>
    </source>
</evidence>
<gene>
    <name evidence="5" type="ORF">IM811_014726</name>
</gene>
<comment type="similarity">
    <text evidence="1">Belongs to the CSN7/EIF3M family. CSN7 subfamily.</text>
</comment>
<dbReference type="PANTHER" id="PTHR15350:SF5">
    <property type="entry name" value="COP9 SIGNALOSOME COMPLEX SUBUNIT 7"/>
    <property type="match status" value="1"/>
</dbReference>
<evidence type="ECO:0000256" key="3">
    <source>
        <dbReference type="SAM" id="MobiDB-lite"/>
    </source>
</evidence>
<sequence>MEQTKALNALEPFLALSKSANSPRAAADLITRATSAPNTFIFAELLQTPQIATLSKSPEFLPHYKLLQIFSHGTYQTYKTTQDLPTLSDAQTLKLRQLSLLSLVRDRNNLSYGSLQKNLDLETTREVEDLVITAIYAGLLNATLDPARQAVQVSSIAPVRDLAPGAISEMTSILSTWSGRCSSTLAELNEQISNIRASAALREKEKKATDEKIKSLITDAKENDSRADHHRDALRRTFNKRTITGGGGRGDDMELDEPFENEPKGRSSKRKI</sequence>
<proteinExistence type="inferred from homology"/>
<evidence type="ECO:0000259" key="4">
    <source>
        <dbReference type="PROSITE" id="PS50250"/>
    </source>
</evidence>
<keyword evidence="2" id="KW-0736">Signalosome</keyword>
<dbReference type="PANTHER" id="PTHR15350">
    <property type="entry name" value="COP9 SIGNALOSOME COMPLEX SUBUNIT 7/DENDRITIC CELL PROTEIN GA17"/>
    <property type="match status" value="1"/>
</dbReference>
<dbReference type="SMART" id="SM00088">
    <property type="entry name" value="PINT"/>
    <property type="match status" value="1"/>
</dbReference>
<evidence type="ECO:0000313" key="6">
    <source>
        <dbReference type="Proteomes" id="UP000616885"/>
    </source>
</evidence>
<dbReference type="InterPro" id="IPR000717">
    <property type="entry name" value="PCI_dom"/>
</dbReference>
<dbReference type="GO" id="GO:0008180">
    <property type="term" value="C:COP9 signalosome"/>
    <property type="evidence" value="ECO:0007669"/>
    <property type="project" value="UniProtKB-KW"/>
</dbReference>